<feature type="transmembrane region" description="Helical" evidence="2">
    <location>
        <begin position="153"/>
        <end position="176"/>
    </location>
</feature>
<feature type="transmembrane region" description="Helical" evidence="2">
    <location>
        <begin position="250"/>
        <end position="273"/>
    </location>
</feature>
<accession>A0ABM9D8H0</accession>
<evidence type="ECO:0000256" key="1">
    <source>
        <dbReference type="SAM" id="MobiDB-lite"/>
    </source>
</evidence>
<name>A0ABM9D8H0_9BACT</name>
<sequence length="412" mass="45786">MEPSRTICCPGCRFTRSIPLSAIPADAVNVTCPDCGTVFPLDETTSAPPPPASPSLPADHGSGEGRHTLLFRFTGTAREYFGIWIVNTVLKIVTLGIYSAWAKVRKRRWFYGHTLLDGLPFDYLADPKALFKGWLIGVGALAFYSAAGKIDPLLAIPAGMALFLAIPWVIVRSRLFNCRNSSHRNIRFGFRPNYREAYTAYAWLPILSFLSLGLLYPYTVYRQRRFQVEQSFFGSAPFRFDARPRDYYRVYLGAGLWFLLILGIIGVAATLLLQGAPALRSHRELHLLLGPMLVLLYIGMLLLSVVFTVYLKVRLSNLTWNGTCLGSGRFAGSLRICDMLWLYVSNLVAIALSLGLMIPWASVRLARYRCAHLAFLYDGSPDRFLAEAGDDTVGAAGEELAEMFDVGMEIGL</sequence>
<feature type="transmembrane region" description="Helical" evidence="2">
    <location>
        <begin position="340"/>
        <end position="361"/>
    </location>
</feature>
<protein>
    <submittedName>
        <fullName evidence="4">Znf/thioredoxin_put domain-containing protein</fullName>
    </submittedName>
</protein>
<proteinExistence type="predicted"/>
<feature type="region of interest" description="Disordered" evidence="1">
    <location>
        <begin position="43"/>
        <end position="63"/>
    </location>
</feature>
<dbReference type="Proteomes" id="UP001295463">
    <property type="component" value="Chromosome"/>
</dbReference>
<feature type="transmembrane region" description="Helical" evidence="2">
    <location>
        <begin position="129"/>
        <end position="147"/>
    </location>
</feature>
<evidence type="ECO:0000256" key="2">
    <source>
        <dbReference type="SAM" id="Phobius"/>
    </source>
</evidence>
<keyword evidence="5" id="KW-1185">Reference proteome</keyword>
<evidence type="ECO:0000313" key="5">
    <source>
        <dbReference type="Proteomes" id="UP001295463"/>
    </source>
</evidence>
<feature type="transmembrane region" description="Helical" evidence="2">
    <location>
        <begin position="81"/>
        <end position="101"/>
    </location>
</feature>
<evidence type="ECO:0000313" key="4">
    <source>
        <dbReference type="EMBL" id="CAH2031509.1"/>
    </source>
</evidence>
<feature type="transmembrane region" description="Helical" evidence="2">
    <location>
        <begin position="285"/>
        <end position="311"/>
    </location>
</feature>
<reference evidence="4 5" key="1">
    <citation type="submission" date="2022-03" db="EMBL/GenBank/DDBJ databases">
        <authorList>
            <person name="Koch H."/>
        </authorList>
    </citation>
    <scope>NUCLEOTIDE SEQUENCE [LARGE SCALE GENOMIC DNA]</scope>
    <source>
        <strain evidence="4 5">G1</strain>
    </source>
</reference>
<dbReference type="InterPro" id="IPR010295">
    <property type="entry name" value="DUF898"/>
</dbReference>
<dbReference type="RefSeq" id="WP_305732328.1">
    <property type="nucleotide sequence ID" value="NZ_OW150024.1"/>
</dbReference>
<organism evidence="4 5">
    <name type="scientific">Trichlorobacter ammonificans</name>
    <dbReference type="NCBI Taxonomy" id="2916410"/>
    <lineage>
        <taxon>Bacteria</taxon>
        <taxon>Pseudomonadati</taxon>
        <taxon>Thermodesulfobacteriota</taxon>
        <taxon>Desulfuromonadia</taxon>
        <taxon>Geobacterales</taxon>
        <taxon>Geobacteraceae</taxon>
        <taxon>Trichlorobacter</taxon>
    </lineage>
</organism>
<keyword evidence="2" id="KW-1133">Transmembrane helix</keyword>
<feature type="transmembrane region" description="Helical" evidence="2">
    <location>
        <begin position="197"/>
        <end position="218"/>
    </location>
</feature>
<evidence type="ECO:0000259" key="3">
    <source>
        <dbReference type="Pfam" id="PF13717"/>
    </source>
</evidence>
<feature type="domain" description="Zinc finger/thioredoxin putative" evidence="3">
    <location>
        <begin position="7"/>
        <end position="40"/>
    </location>
</feature>
<dbReference type="EMBL" id="OW150024">
    <property type="protein sequence ID" value="CAH2031509.1"/>
    <property type="molecule type" value="Genomic_DNA"/>
</dbReference>
<keyword evidence="2" id="KW-0472">Membrane</keyword>
<gene>
    <name evidence="4" type="ORF">GEAMG1_1677</name>
</gene>
<keyword evidence="2" id="KW-0812">Transmembrane</keyword>
<dbReference type="Pfam" id="PF05987">
    <property type="entry name" value="DUF898"/>
    <property type="match status" value="1"/>
</dbReference>
<dbReference type="Pfam" id="PF13717">
    <property type="entry name" value="Zn_ribbon_4"/>
    <property type="match status" value="1"/>
</dbReference>
<dbReference type="InterPro" id="IPR011723">
    <property type="entry name" value="Znf/thioredoxin_put"/>
</dbReference>